<dbReference type="GO" id="GO:0004842">
    <property type="term" value="F:ubiquitin-protein transferase activity"/>
    <property type="evidence" value="ECO:0007669"/>
    <property type="project" value="TreeGrafter"/>
</dbReference>
<protein>
    <recommendedName>
        <fullName evidence="6">Ankyrin repeat protein</fullName>
    </recommendedName>
</protein>
<reference evidence="4" key="1">
    <citation type="submission" date="2021-01" db="EMBL/GenBank/DDBJ databases">
        <title>Phytophthora aleatoria, a newly-described species from Pinus radiata is distinct from Phytophthora cactorum isolates based on comparative genomics.</title>
        <authorList>
            <person name="Mcdougal R."/>
            <person name="Panda P."/>
            <person name="Williams N."/>
            <person name="Studholme D.J."/>
        </authorList>
    </citation>
    <scope>NUCLEOTIDE SEQUENCE</scope>
    <source>
        <strain evidence="4">NZFS 4037</strain>
    </source>
</reference>
<dbReference type="GO" id="GO:0085020">
    <property type="term" value="P:protein K6-linked ubiquitination"/>
    <property type="evidence" value="ECO:0007669"/>
    <property type="project" value="TreeGrafter"/>
</dbReference>
<evidence type="ECO:0000313" key="4">
    <source>
        <dbReference type="EMBL" id="KAG6965635.1"/>
    </source>
</evidence>
<dbReference type="AlphaFoldDB" id="A0A8J5MGH5"/>
<evidence type="ECO:0000256" key="2">
    <source>
        <dbReference type="ARBA" id="ARBA00023043"/>
    </source>
</evidence>
<organism evidence="4 5">
    <name type="scientific">Phytophthora aleatoria</name>
    <dbReference type="NCBI Taxonomy" id="2496075"/>
    <lineage>
        <taxon>Eukaryota</taxon>
        <taxon>Sar</taxon>
        <taxon>Stramenopiles</taxon>
        <taxon>Oomycota</taxon>
        <taxon>Peronosporomycetes</taxon>
        <taxon>Peronosporales</taxon>
        <taxon>Peronosporaceae</taxon>
        <taxon>Phytophthora</taxon>
    </lineage>
</organism>
<comment type="caution">
    <text evidence="4">The sequence shown here is derived from an EMBL/GenBank/DDBJ whole genome shotgun (WGS) entry which is preliminary data.</text>
</comment>
<gene>
    <name evidence="4" type="ORF">JG688_00007104</name>
</gene>
<feature type="repeat" description="ANK" evidence="3">
    <location>
        <begin position="23"/>
        <end position="55"/>
    </location>
</feature>
<keyword evidence="2 3" id="KW-0040">ANK repeat</keyword>
<name>A0A8J5MGH5_9STRA</name>
<dbReference type="PANTHER" id="PTHR24171:SF8">
    <property type="entry name" value="BRCA1-ASSOCIATED RING DOMAIN PROTEIN 1"/>
    <property type="match status" value="1"/>
</dbReference>
<dbReference type="Pfam" id="PF12796">
    <property type="entry name" value="Ank_2"/>
    <property type="match status" value="1"/>
</dbReference>
<dbReference type="PROSITE" id="PS50088">
    <property type="entry name" value="ANK_REPEAT"/>
    <property type="match status" value="1"/>
</dbReference>
<evidence type="ECO:0000313" key="5">
    <source>
        <dbReference type="Proteomes" id="UP000709295"/>
    </source>
</evidence>
<evidence type="ECO:0000256" key="3">
    <source>
        <dbReference type="PROSITE-ProRule" id="PRU00023"/>
    </source>
</evidence>
<proteinExistence type="predicted"/>
<evidence type="ECO:0008006" key="6">
    <source>
        <dbReference type="Google" id="ProtNLM"/>
    </source>
</evidence>
<evidence type="ECO:0000256" key="1">
    <source>
        <dbReference type="ARBA" id="ARBA00022737"/>
    </source>
</evidence>
<dbReference type="InterPro" id="IPR002110">
    <property type="entry name" value="Ankyrin_rpt"/>
</dbReference>
<keyword evidence="1" id="KW-0677">Repeat</keyword>
<keyword evidence="5" id="KW-1185">Reference proteome</keyword>
<sequence>MVIFRFVKLFLEKGASIDLADNKGWTPLVSAAQEGHTDVSAILLKAGAVIDIQRRSGATAHTIATEKGHLSVVGLFLEGWTPLRNVFQQSYPDVLAHF</sequence>
<dbReference type="Proteomes" id="UP000709295">
    <property type="component" value="Unassembled WGS sequence"/>
</dbReference>
<dbReference type="PANTHER" id="PTHR24171">
    <property type="entry name" value="ANKYRIN REPEAT DOMAIN-CONTAINING PROTEIN 39-RELATED"/>
    <property type="match status" value="1"/>
</dbReference>
<dbReference type="PROSITE" id="PS50297">
    <property type="entry name" value="ANK_REP_REGION"/>
    <property type="match status" value="1"/>
</dbReference>
<dbReference type="EMBL" id="JAENGY010000331">
    <property type="protein sequence ID" value="KAG6965635.1"/>
    <property type="molecule type" value="Genomic_DNA"/>
</dbReference>
<accession>A0A8J5MGH5</accession>